<gene>
    <name evidence="1" type="ORF">pVAPN2012_0130</name>
    <name evidence="2" type="ORF">pVAPN_0130</name>
</gene>
<dbReference type="EMBL" id="KP851975">
    <property type="protein sequence ID" value="AKF15972.1"/>
    <property type="molecule type" value="Genomic_DNA"/>
</dbReference>
<dbReference type="AlphaFoldDB" id="A0A0F6WFR4"/>
<organism evidence="1">
    <name type="scientific">Rhodococcus hoagii</name>
    <name type="common">Corynebacterium equii</name>
    <dbReference type="NCBI Taxonomy" id="43767"/>
    <lineage>
        <taxon>Bacteria</taxon>
        <taxon>Bacillati</taxon>
        <taxon>Actinomycetota</taxon>
        <taxon>Actinomycetes</taxon>
        <taxon>Mycobacteriales</taxon>
        <taxon>Nocardiaceae</taxon>
        <taxon>Prescottella</taxon>
    </lineage>
</organism>
<sequence length="159" mass="16907">MTFAATVLPTGFATEIDGATALVVGYVHGFPRHPERGALVQPFAGAHSAAAATGVIGAPLYALVSVEWATPVTVVERDGTSRTRHVKGWLGTPQGISWYLHPVAYDYEMGLYALDTEHRYAASGHEAAVPAEARTAVRARGFGGPDGAPERVRVHNFRV</sequence>
<dbReference type="EMBL" id="KF439868">
    <property type="protein sequence ID" value="AKG90472.1"/>
    <property type="molecule type" value="Genomic_DNA"/>
</dbReference>
<keyword evidence="1" id="KW-0614">Plasmid</keyword>
<reference evidence="1" key="1">
    <citation type="journal article" date="2015" name="Infect. Immun.">
        <title>An Invertron-Like Linear Plasmid Mediates Intracellular Survival and Virulence in Bovine Isolates of Rhodococcus equi.</title>
        <authorList>
            <person name="Valero-Rello A."/>
            <person name="Hapeshi A."/>
            <person name="Anastasi E."/>
            <person name="Alvarez S."/>
            <person name="Scortti M."/>
            <person name="Meijer W.G."/>
            <person name="MacArthur I."/>
            <person name="Vazquez-Boland J.A."/>
        </authorList>
    </citation>
    <scope>NUCLEOTIDE SEQUENCE</scope>
    <source>
        <strain evidence="2">PAM1571</strain>
        <strain evidence="1">PAM2012</strain>
        <plasmid evidence="2">pVAPN1571</plasmid>
        <plasmid evidence="1">pVAPN2012</plasmid>
    </source>
</reference>
<name>A0A0F6WFR4_RHOHA</name>
<accession>A0A0F6WFR4</accession>
<geneLocation type="plasmid" evidence="1">
    <name>pVAPN2012</name>
</geneLocation>
<protein>
    <submittedName>
        <fullName evidence="1">Uncharacterized protein</fullName>
    </submittedName>
</protein>
<evidence type="ECO:0000313" key="2">
    <source>
        <dbReference type="EMBL" id="AKG90472.1"/>
    </source>
</evidence>
<geneLocation type="plasmid" evidence="2">
    <name>pVAPN1571</name>
</geneLocation>
<evidence type="ECO:0000313" key="1">
    <source>
        <dbReference type="EMBL" id="AKF15972.1"/>
    </source>
</evidence>
<proteinExistence type="predicted"/>
<dbReference type="RefSeq" id="WP_172685822.1">
    <property type="nucleotide sequence ID" value="NZ_AP024182.1"/>
</dbReference>